<comment type="caution">
    <text evidence="2">The sequence shown here is derived from an EMBL/GenBank/DDBJ whole genome shotgun (WGS) entry which is preliminary data.</text>
</comment>
<dbReference type="RefSeq" id="WP_110999382.1">
    <property type="nucleotide sequence ID" value="NZ_QKTW01000018.1"/>
</dbReference>
<proteinExistence type="predicted"/>
<organism evidence="2 3">
    <name type="scientific">Taibaiella soli</name>
    <dbReference type="NCBI Taxonomy" id="1649169"/>
    <lineage>
        <taxon>Bacteria</taxon>
        <taxon>Pseudomonadati</taxon>
        <taxon>Bacteroidota</taxon>
        <taxon>Chitinophagia</taxon>
        <taxon>Chitinophagales</taxon>
        <taxon>Chitinophagaceae</taxon>
        <taxon>Taibaiella</taxon>
    </lineage>
</organism>
<dbReference type="Pfam" id="PF18962">
    <property type="entry name" value="Por_Secre_tail"/>
    <property type="match status" value="1"/>
</dbReference>
<dbReference type="Proteomes" id="UP000248745">
    <property type="component" value="Unassembled WGS sequence"/>
</dbReference>
<reference evidence="2 3" key="1">
    <citation type="submission" date="2018-06" db="EMBL/GenBank/DDBJ databases">
        <title>Mucibacter soli gen. nov., sp. nov., a new member of the family Chitinophagaceae producing mucin.</title>
        <authorList>
            <person name="Kim M.-K."/>
            <person name="Park S."/>
            <person name="Kim T.-S."/>
            <person name="Joung Y."/>
            <person name="Han J.-H."/>
            <person name="Kim S.B."/>
        </authorList>
    </citation>
    <scope>NUCLEOTIDE SEQUENCE [LARGE SCALE GENOMIC DNA]</scope>
    <source>
        <strain evidence="2 3">R1-15</strain>
    </source>
</reference>
<protein>
    <recommendedName>
        <fullName evidence="1">Secretion system C-terminal sorting domain-containing protein</fullName>
    </recommendedName>
</protein>
<evidence type="ECO:0000313" key="3">
    <source>
        <dbReference type="Proteomes" id="UP000248745"/>
    </source>
</evidence>
<accession>A0A2W2B8J7</accession>
<gene>
    <name evidence="2" type="ORF">DN068_13065</name>
</gene>
<dbReference type="OrthoDB" id="648128at2"/>
<dbReference type="InterPro" id="IPR026444">
    <property type="entry name" value="Secre_tail"/>
</dbReference>
<dbReference type="EMBL" id="QKTW01000018">
    <property type="protein sequence ID" value="PZF72287.1"/>
    <property type="molecule type" value="Genomic_DNA"/>
</dbReference>
<name>A0A2W2B8J7_9BACT</name>
<keyword evidence="3" id="KW-1185">Reference proteome</keyword>
<feature type="domain" description="Secretion system C-terminal sorting" evidence="1">
    <location>
        <begin position="467"/>
        <end position="538"/>
    </location>
</feature>
<dbReference type="AlphaFoldDB" id="A0A2W2B8J7"/>
<evidence type="ECO:0000259" key="1">
    <source>
        <dbReference type="Pfam" id="PF18962"/>
    </source>
</evidence>
<sequence>MRKSFIVKKLLVFKADVKGQMRSNLLLLFLFVILPVIAAAQRESFPGYFKFYDPANSGVPTGSDTASKATIFHVRNIGQNQLSTGTMFLINTFRDDDTICACLTGHQISSFFPSGNVALGPFSGMHALLMNYLGKDSLASIGGINYTLARPIPGFSKSYITGGELVAYRYDPNDLLKIQPDIALILLDKRQLTESSYATLGYGFEDNNWTTDNYYSLNHPYTQPQRIQDNYSVNVFGLGASVIEATTASPFGAGEGSSGGPIIKRPLAPSNAGYVRGVLVSIRQPISLFDQITFQTLSYSNNVVFTKMNVIEQEIKRHCWKNRDSNEIISNGLYRKSVLVDNKTSIEPYSLKRTISSVSDITGAAETGPAKKSIKTSYLKGDQCTISGFTLPVVYPGGTDFWQVAIVGKEIIIGDGFSYNASGSSELNIGAIVINGGAESSFYRKVDSSSAALPNTINTEEGLDFKVYPNPSPDGRFNITFPEQGQYWVVVYTIEGKEIYAASSSVNSLQLPSVARGTYVLNIYRLEDGKPMFKKLIVY</sequence>
<dbReference type="NCBIfam" id="TIGR04183">
    <property type="entry name" value="Por_Secre_tail"/>
    <property type="match status" value="1"/>
</dbReference>
<evidence type="ECO:0000313" key="2">
    <source>
        <dbReference type="EMBL" id="PZF72287.1"/>
    </source>
</evidence>